<dbReference type="Pfam" id="PF04963">
    <property type="entry name" value="Sigma54_CBD"/>
    <property type="match status" value="1"/>
</dbReference>
<dbReference type="GO" id="GO:0001216">
    <property type="term" value="F:DNA-binding transcription activator activity"/>
    <property type="evidence" value="ECO:0007669"/>
    <property type="project" value="InterPro"/>
</dbReference>
<evidence type="ECO:0000256" key="5">
    <source>
        <dbReference type="ARBA" id="ARBA00023015"/>
    </source>
</evidence>
<dbReference type="PIRSF" id="PIRSF000774">
    <property type="entry name" value="RpoN"/>
    <property type="match status" value="1"/>
</dbReference>
<evidence type="ECO:0000259" key="11">
    <source>
        <dbReference type="Pfam" id="PF04963"/>
    </source>
</evidence>
<feature type="region of interest" description="Disordered" evidence="9">
    <location>
        <begin position="50"/>
        <end position="72"/>
    </location>
</feature>
<evidence type="ECO:0000313" key="13">
    <source>
        <dbReference type="Proteomes" id="UP000272428"/>
    </source>
</evidence>
<dbReference type="GO" id="GO:0006352">
    <property type="term" value="P:DNA-templated transcription initiation"/>
    <property type="evidence" value="ECO:0007669"/>
    <property type="project" value="InterPro"/>
</dbReference>
<dbReference type="OrthoDB" id="9814402at2"/>
<dbReference type="GO" id="GO:0016779">
    <property type="term" value="F:nucleotidyltransferase activity"/>
    <property type="evidence" value="ECO:0007669"/>
    <property type="project" value="UniProtKB-KW"/>
</dbReference>
<evidence type="ECO:0000313" key="12">
    <source>
        <dbReference type="EMBL" id="RKT01299.1"/>
    </source>
</evidence>
<organism evidence="12 13">
    <name type="scientific">Chryseobacterium defluvii</name>
    <dbReference type="NCBI Taxonomy" id="160396"/>
    <lineage>
        <taxon>Bacteria</taxon>
        <taxon>Pseudomonadati</taxon>
        <taxon>Bacteroidota</taxon>
        <taxon>Flavobacteriia</taxon>
        <taxon>Flavobacteriales</taxon>
        <taxon>Weeksellaceae</taxon>
        <taxon>Chryseobacterium group</taxon>
        <taxon>Chryseobacterium</taxon>
    </lineage>
</organism>
<dbReference type="InterPro" id="IPR007634">
    <property type="entry name" value="RNA_pol_sigma_54_DNA-bd"/>
</dbReference>
<dbReference type="Gene3D" id="1.10.10.60">
    <property type="entry name" value="Homeodomain-like"/>
    <property type="match status" value="1"/>
</dbReference>
<dbReference type="GO" id="GO:0000428">
    <property type="term" value="C:DNA-directed RNA polymerase complex"/>
    <property type="evidence" value="ECO:0007669"/>
    <property type="project" value="UniProtKB-KW"/>
</dbReference>
<evidence type="ECO:0000256" key="9">
    <source>
        <dbReference type="SAM" id="MobiDB-lite"/>
    </source>
</evidence>
<protein>
    <submittedName>
        <fullName evidence="12">RNA polymerase RpoN-/SigL-like sigma 54 subunit</fullName>
    </submittedName>
</protein>
<reference evidence="12 13" key="1">
    <citation type="submission" date="2018-10" db="EMBL/GenBank/DDBJ databases">
        <title>Genomic Encyclopedia of Archaeal and Bacterial Type Strains, Phase II (KMG-II): from individual species to whole genera.</title>
        <authorList>
            <person name="Goeker M."/>
        </authorList>
    </citation>
    <scope>NUCLEOTIDE SEQUENCE [LARGE SCALE GENOMIC DNA]</scope>
    <source>
        <strain evidence="12 13">DSM 14219</strain>
    </source>
</reference>
<dbReference type="InterPro" id="IPR038709">
    <property type="entry name" value="RpoN_core-bd_sf"/>
</dbReference>
<name>A0A495SLW5_9FLAO</name>
<keyword evidence="7" id="KW-0238">DNA-binding</keyword>
<evidence type="ECO:0000256" key="2">
    <source>
        <dbReference type="ARBA" id="ARBA00022478"/>
    </source>
</evidence>
<evidence type="ECO:0000256" key="7">
    <source>
        <dbReference type="ARBA" id="ARBA00023125"/>
    </source>
</evidence>
<dbReference type="Pfam" id="PF04552">
    <property type="entry name" value="Sigma54_DBD"/>
    <property type="match status" value="1"/>
</dbReference>
<dbReference type="NCBIfam" id="TIGR02395">
    <property type="entry name" value="rpoN_sigma"/>
    <property type="match status" value="1"/>
</dbReference>
<dbReference type="AlphaFoldDB" id="A0A495SLW5"/>
<evidence type="ECO:0000256" key="3">
    <source>
        <dbReference type="ARBA" id="ARBA00022679"/>
    </source>
</evidence>
<dbReference type="Proteomes" id="UP000272428">
    <property type="component" value="Unassembled WGS sequence"/>
</dbReference>
<keyword evidence="13" id="KW-1185">Reference proteome</keyword>
<dbReference type="InterPro" id="IPR000394">
    <property type="entry name" value="RNA_pol_sigma_54"/>
</dbReference>
<keyword evidence="6" id="KW-0731">Sigma factor</keyword>
<dbReference type="GO" id="GO:0016987">
    <property type="term" value="F:sigma factor activity"/>
    <property type="evidence" value="ECO:0007669"/>
    <property type="project" value="UniProtKB-KW"/>
</dbReference>
<evidence type="ECO:0000259" key="10">
    <source>
        <dbReference type="Pfam" id="PF04552"/>
    </source>
</evidence>
<comment type="similarity">
    <text evidence="1">Belongs to the sigma-54 factor family.</text>
</comment>
<dbReference type="PANTHER" id="PTHR32248">
    <property type="entry name" value="RNA POLYMERASE SIGMA-54 FACTOR"/>
    <property type="match status" value="1"/>
</dbReference>
<feature type="domain" description="RNA polymerase sigma factor 54 core-binding" evidence="11">
    <location>
        <begin position="107"/>
        <end position="306"/>
    </location>
</feature>
<keyword evidence="5" id="KW-0805">Transcription regulation</keyword>
<feature type="domain" description="RNA polymerase sigma factor 54 DNA-binding" evidence="10">
    <location>
        <begin position="328"/>
        <end position="485"/>
    </location>
</feature>
<proteinExistence type="inferred from homology"/>
<evidence type="ECO:0000256" key="6">
    <source>
        <dbReference type="ARBA" id="ARBA00023082"/>
    </source>
</evidence>
<evidence type="ECO:0000256" key="8">
    <source>
        <dbReference type="ARBA" id="ARBA00023163"/>
    </source>
</evidence>
<dbReference type="InterPro" id="IPR007046">
    <property type="entry name" value="RNA_pol_sigma_54_core-bd"/>
</dbReference>
<keyword evidence="4" id="KW-0548">Nucleotidyltransferase</keyword>
<gene>
    <name evidence="12" type="ORF">BCF58_0517</name>
</gene>
<evidence type="ECO:0000256" key="4">
    <source>
        <dbReference type="ARBA" id="ARBA00022695"/>
    </source>
</evidence>
<dbReference type="EMBL" id="RBXB01000001">
    <property type="protein sequence ID" value="RKT01299.1"/>
    <property type="molecule type" value="Genomic_DNA"/>
</dbReference>
<feature type="region of interest" description="Disordered" evidence="9">
    <location>
        <begin position="88"/>
        <end position="107"/>
    </location>
</feature>
<dbReference type="RefSeq" id="WP_121460220.1">
    <property type="nucleotide sequence ID" value="NZ_RBXB01000001.1"/>
</dbReference>
<dbReference type="PANTHER" id="PTHR32248:SF4">
    <property type="entry name" value="RNA POLYMERASE SIGMA-54 FACTOR"/>
    <property type="match status" value="1"/>
</dbReference>
<dbReference type="GO" id="GO:0003677">
    <property type="term" value="F:DNA binding"/>
    <property type="evidence" value="ECO:0007669"/>
    <property type="project" value="UniProtKB-KW"/>
</dbReference>
<evidence type="ECO:0000256" key="1">
    <source>
        <dbReference type="ARBA" id="ARBA00008798"/>
    </source>
</evidence>
<feature type="compositionally biased region" description="Acidic residues" evidence="9">
    <location>
        <begin position="58"/>
        <end position="72"/>
    </location>
</feature>
<comment type="caution">
    <text evidence="12">The sequence shown here is derived from an EMBL/GenBank/DDBJ whole genome shotgun (WGS) entry which is preliminary data.</text>
</comment>
<dbReference type="Pfam" id="PF00309">
    <property type="entry name" value="Sigma54_AID"/>
    <property type="match status" value="1"/>
</dbReference>
<sequence>MLKQHLQLKLGQKLAPQQIQLMKLIQLHTLEFEEELERELEENPALEIVKEDSKEDEYSSLEDAYQDEGTESIETDFDVNEYLYDDEPNYKTASSNYSPDDEEFDNESLLTEGQSLYDYLLEQIHLINISEEDLKIAEYLIGNLDTDGYLRREIKAIVDDLAFSQGIYTTKEKVEDILENYVQKLDPAGVGARGLQECLLLQIEKKVSSDKAVSLAANILRHQFDALTNKHYNKIIQKYDIEEDDLKDALDEISKLSPKVGGNFDTQTITINQEIIPDFVIQVKDGQVVPLLNSKNAPTLRVSEEYKDILSTYSHDKNSAEHKQAALFIKQKLDAAKWYIDAINQRQNTLLQTITAIVKFQKDYFITGDEKSLKPMILKDIADITGFDISTISRVVKSKYADTSNGIVYLKDLFSDSLTNDDGEEVSTKEIKTHLQEVINKENKRKPLTDDALVVILKEQGYNIARRTIAKYREQLNIPVARLRKEL</sequence>
<keyword evidence="8" id="KW-0804">Transcription</keyword>
<dbReference type="PROSITE" id="PS50044">
    <property type="entry name" value="SIGMA54_3"/>
    <property type="match status" value="1"/>
</dbReference>
<dbReference type="PRINTS" id="PR00045">
    <property type="entry name" value="SIGMA54FCT"/>
</dbReference>
<dbReference type="Gene3D" id="1.10.10.1330">
    <property type="entry name" value="RNA polymerase sigma-54 factor, core-binding domain"/>
    <property type="match status" value="1"/>
</dbReference>
<keyword evidence="3" id="KW-0808">Transferase</keyword>
<accession>A0A495SLW5</accession>
<keyword evidence="2" id="KW-0240">DNA-directed RNA polymerase</keyword>
<dbReference type="PROSITE" id="PS00718">
    <property type="entry name" value="SIGMA54_2"/>
    <property type="match status" value="1"/>
</dbReference>